<accession>A0ABS0HZ25</accession>
<protein>
    <submittedName>
        <fullName evidence="2">Uncharacterized protein</fullName>
    </submittedName>
</protein>
<sequence length="158" mass="16918">MKTLLNPRLAHLATQVSAAAQGARPVLLGALGLLGLGLAQPAQAQTPAAQESVQVSQPDGESLRVRIYNPANKALTLRVVHLGNGRWVLNETHHASYGTRLKFDDLPTGHYAVIVRLGEEHYRYAVDVDGKTPGSATIAVRELTTRRVENVLASATAL</sequence>
<evidence type="ECO:0000313" key="2">
    <source>
        <dbReference type="EMBL" id="MBF9219955.1"/>
    </source>
</evidence>
<keyword evidence="1" id="KW-0732">Signal</keyword>
<evidence type="ECO:0000256" key="1">
    <source>
        <dbReference type="SAM" id="SignalP"/>
    </source>
</evidence>
<dbReference type="EMBL" id="JADQDM010000001">
    <property type="protein sequence ID" value="MBF9219955.1"/>
    <property type="molecule type" value="Genomic_DNA"/>
</dbReference>
<proteinExistence type="predicted"/>
<reference evidence="2 3" key="1">
    <citation type="submission" date="2020-11" db="EMBL/GenBank/DDBJ databases">
        <authorList>
            <person name="Kim M.K."/>
        </authorList>
    </citation>
    <scope>NUCLEOTIDE SEQUENCE [LARGE SCALE GENOMIC DNA]</scope>
    <source>
        <strain evidence="2 3">BT662</strain>
    </source>
</reference>
<name>A0ABS0HZ25_9BACT</name>
<organism evidence="2 3">
    <name type="scientific">Hymenobacter ruricola</name>
    <dbReference type="NCBI Taxonomy" id="2791023"/>
    <lineage>
        <taxon>Bacteria</taxon>
        <taxon>Pseudomonadati</taxon>
        <taxon>Bacteroidota</taxon>
        <taxon>Cytophagia</taxon>
        <taxon>Cytophagales</taxon>
        <taxon>Hymenobacteraceae</taxon>
        <taxon>Hymenobacter</taxon>
    </lineage>
</organism>
<feature type="signal peptide" evidence="1">
    <location>
        <begin position="1"/>
        <end position="44"/>
    </location>
</feature>
<comment type="caution">
    <text evidence="2">The sequence shown here is derived from an EMBL/GenBank/DDBJ whole genome shotgun (WGS) entry which is preliminary data.</text>
</comment>
<dbReference type="Proteomes" id="UP000618931">
    <property type="component" value="Unassembled WGS sequence"/>
</dbReference>
<feature type="chain" id="PRO_5045793995" evidence="1">
    <location>
        <begin position="45"/>
        <end position="158"/>
    </location>
</feature>
<dbReference type="RefSeq" id="WP_196291411.1">
    <property type="nucleotide sequence ID" value="NZ_JADQDM010000001.1"/>
</dbReference>
<keyword evidence="3" id="KW-1185">Reference proteome</keyword>
<evidence type="ECO:0000313" key="3">
    <source>
        <dbReference type="Proteomes" id="UP000618931"/>
    </source>
</evidence>
<gene>
    <name evidence="2" type="ORF">I2H31_02460</name>
</gene>